<organism evidence="1 2">
    <name type="scientific">Salinimicrobium marinum</name>
    <dbReference type="NCBI Taxonomy" id="680283"/>
    <lineage>
        <taxon>Bacteria</taxon>
        <taxon>Pseudomonadati</taxon>
        <taxon>Bacteroidota</taxon>
        <taxon>Flavobacteriia</taxon>
        <taxon>Flavobacteriales</taxon>
        <taxon>Flavobacteriaceae</taxon>
        <taxon>Salinimicrobium</taxon>
    </lineage>
</organism>
<comment type="caution">
    <text evidence="1">The sequence shown here is derived from an EMBL/GenBank/DDBJ whole genome shotgun (WGS) entry which is preliminary data.</text>
</comment>
<protein>
    <recommendedName>
        <fullName evidence="3">ATP-binding protein</fullName>
    </recommendedName>
</protein>
<dbReference type="PANTHER" id="PTHR42957">
    <property type="entry name" value="HELICASE MJ1565-RELATED"/>
    <property type="match status" value="1"/>
</dbReference>
<evidence type="ECO:0000313" key="1">
    <source>
        <dbReference type="EMBL" id="GHA38235.1"/>
    </source>
</evidence>
<reference evidence="1" key="1">
    <citation type="journal article" date="2014" name="Int. J. Syst. Evol. Microbiol.">
        <title>Complete genome sequence of Corynebacterium casei LMG S-19264T (=DSM 44701T), isolated from a smear-ripened cheese.</title>
        <authorList>
            <consortium name="US DOE Joint Genome Institute (JGI-PGF)"/>
            <person name="Walter F."/>
            <person name="Albersmeier A."/>
            <person name="Kalinowski J."/>
            <person name="Ruckert C."/>
        </authorList>
    </citation>
    <scope>NUCLEOTIDE SEQUENCE</scope>
    <source>
        <strain evidence="1">KCTC 12719</strain>
    </source>
</reference>
<dbReference type="PANTHER" id="PTHR42957:SF2">
    <property type="entry name" value="HELICASE HERA CENTRAL DOMAIN-CONTAINING PROTEIN"/>
    <property type="match status" value="1"/>
</dbReference>
<accession>A0A918SFQ2</accession>
<dbReference type="Proteomes" id="UP000610456">
    <property type="component" value="Unassembled WGS sequence"/>
</dbReference>
<evidence type="ECO:0008006" key="3">
    <source>
        <dbReference type="Google" id="ProtNLM"/>
    </source>
</evidence>
<name>A0A918SFQ2_9FLAO</name>
<keyword evidence="2" id="KW-1185">Reference proteome</keyword>
<proteinExistence type="predicted"/>
<dbReference type="Gene3D" id="3.40.50.300">
    <property type="entry name" value="P-loop containing nucleotide triphosphate hydrolases"/>
    <property type="match status" value="1"/>
</dbReference>
<gene>
    <name evidence="1" type="ORF">GCM10007103_19500</name>
</gene>
<sequence>MQLMTINTYYKEIIGLILELHHESLQSAAAGHCMKITGLGITELEYLYDLLKDRHNHLDIYIISEEENTKDRYISATKLIELRNKQDKPLLILIPSNSRTAAEDSYGNATFKEISLDGIERELARSLITKIPDEISEIVIHDIINYLDPSDKECIDYLIALEEAGYSEEAAGNQLYILSLIPDEILLKKKEKIRSRLNFNRENVEMISAFNKPLYDRISDLKLENNSIQKEIVDFLKTEGDAKSSNEICQAIYWEYKNLNFSQWPIPDLDFSHIKLIVDEIKSNDLKVEEGTNVLYAEQQKIAKLRVRFHTSPKPKDIKDLKSFKIVLMAVNGSSGEEITVLRKIKNSNSNKSYRDATIELNPNIIEEGSYFIKVLAEDEHGNILNVDDEFKDAKVQKAWEKTKEEDEKATKKLFPYKLTCDSEDFDYLIEEALDRDENQRKDKLHNVLQAYFKFRIGALKNDEELGAPELSETSNVWLNDAKEKHSSTFHISYSEKHNYQINISTKLRQIENKFLQNADNIGYVLANLKGNKLAIGFDKLEFVESPLNEIAPKSLLRKRKEIFDSILNSNENNNGIFETADIFNFKETVKSYVEAYTKWTTKLSKQLASDDIDIEEQTKLKEFLVELQMIDVTRVKSKLPDGNKVDALLVSPLHPLRLAWTLQLLEVFDDWERRTKEFSGYKDSWSDHLEDLFIGNLSPENNQQIMLEPGSMQSFNYCGELSFGWGIYLSTISNESRNGMTSISRQLQHYFRLLFNITKDNYVETDLSLKLVIRHVKNYLAQHPYINKLVVNLFNAGDAEIFSNAFVELEKEKNFENINYEVRVFKGNDKIIEHGESLKTLINPESNITPEAEAFSQPSRNRLFPKLRFSINNIEDFLKDPTNFTSHLSFLVSPFPVTTELVKPVTENRNFFLNGLITDSTVIVKENGSQISWNRFIKGNKLPVKYNSTGANGIKLFENIQSFISSALVSKYTESIPSTQLRLNDKDKVLLTHLHDYSDWVVTFDKNLGPQIFDQPSKNGEIPFLLDYVPGEEILGISSYLTTRPTSEILGLLGPHFEEFNLDIHNEKDELKIKILLEDLRAVSSSLVLQLNSTKNKAFEVIGSAFTKRVLEKKGMLEEAFLIPIDLHQNLFENLPSGNRSRADNLLISMDPSRKEIFISVIEIKCRKALGETEKDVLRLKMLDQIENTIEAIRTHYDPGFNSSFDRLDREIKNKELKSLLTFYLERANRYDYLSNKAYNQYLEFLQNLDAGFTIRFKRLGLIFDFAAVDRHKKIVIDHDSVFFTFGGKLIDEILDPDSDLNTKRLEENHFDKDLSEAFGNKRELQPFIQKFKSILEPDIIGEDNSTTETRTNKEDLKGKNTVKPIMPFYPEHEEKISEAADDKEEIFPKERFNDVDQLKNGTAEIEHVVPEYDILIGKTSESSQFGILGESIVQKKIAIDLSETNTISLFGVQGGGKSYTIGTISEMVLKQFSNINKLPAPLAGVIFHYSESMDYEPEFTSMIYKNDKEVELQKLKERYGAEPDSIEDVIILTPKDKIEERQLEYPSIKVKPIAFNSKELNVQDWMFILGAIGNDSTYIRQLKAIMKEHRSNITIEGLERSVEESELLSTSQKALARQKLSFAKEYIDDSFMMRDVLKPSRLLIVDLRDEFIVKDEALGLFVIMLNIFSAVKKIGNEHFNKFIVFDEAHKYMDNKDLTGNIVTAIREMRHKGVSIMIASQDPPSLPNEIIELSSIVLLHKFNSPQWLKHIQKSITQLSTLTPADMSALTPGEGFLWATKASEKSISSKPVKISTRPRVTKHGGNTLQATGNR</sequence>
<dbReference type="InterPro" id="IPR008571">
    <property type="entry name" value="HerA-like"/>
</dbReference>
<dbReference type="InterPro" id="IPR027417">
    <property type="entry name" value="P-loop_NTPase"/>
</dbReference>
<dbReference type="NCBIfam" id="NF047742">
    <property type="entry name" value="antiphage_MADS8"/>
    <property type="match status" value="1"/>
</dbReference>
<evidence type="ECO:0000313" key="2">
    <source>
        <dbReference type="Proteomes" id="UP000610456"/>
    </source>
</evidence>
<dbReference type="EMBL" id="BMXB01000007">
    <property type="protein sequence ID" value="GHA38235.1"/>
    <property type="molecule type" value="Genomic_DNA"/>
</dbReference>
<dbReference type="SUPFAM" id="SSF52540">
    <property type="entry name" value="P-loop containing nucleoside triphosphate hydrolases"/>
    <property type="match status" value="1"/>
</dbReference>
<reference evidence="1" key="2">
    <citation type="submission" date="2020-09" db="EMBL/GenBank/DDBJ databases">
        <authorList>
            <person name="Sun Q."/>
            <person name="Kim S."/>
        </authorList>
    </citation>
    <scope>NUCLEOTIDE SEQUENCE</scope>
    <source>
        <strain evidence="1">KCTC 12719</strain>
    </source>
</reference>